<evidence type="ECO:0000313" key="4">
    <source>
        <dbReference type="Proteomes" id="UP000596660"/>
    </source>
</evidence>
<keyword evidence="4" id="KW-1185">Reference proteome</keyword>
<dbReference type="PROSITE" id="PS51375">
    <property type="entry name" value="PPR"/>
    <property type="match status" value="1"/>
</dbReference>
<evidence type="ECO:0000313" key="3">
    <source>
        <dbReference type="EnsemblPlants" id="AUR62008375-RA:cds"/>
    </source>
</evidence>
<dbReference type="GO" id="GO:0003723">
    <property type="term" value="F:RNA binding"/>
    <property type="evidence" value="ECO:0007669"/>
    <property type="project" value="InterPro"/>
</dbReference>
<dbReference type="Pfam" id="PF01535">
    <property type="entry name" value="PPR"/>
    <property type="match status" value="3"/>
</dbReference>
<proteinExistence type="predicted"/>
<keyword evidence="1" id="KW-0677">Repeat</keyword>
<reference evidence="3" key="1">
    <citation type="journal article" date="2017" name="Nature">
        <title>The genome of Chenopodium quinoa.</title>
        <authorList>
            <person name="Jarvis D.E."/>
            <person name="Ho Y.S."/>
            <person name="Lightfoot D.J."/>
            <person name="Schmoeckel S.M."/>
            <person name="Li B."/>
            <person name="Borm T.J.A."/>
            <person name="Ohyanagi H."/>
            <person name="Mineta K."/>
            <person name="Michell C.T."/>
            <person name="Saber N."/>
            <person name="Kharbatia N.M."/>
            <person name="Rupper R.R."/>
            <person name="Sharp A.R."/>
            <person name="Dally N."/>
            <person name="Boughton B.A."/>
            <person name="Woo Y.H."/>
            <person name="Gao G."/>
            <person name="Schijlen E.G.W.M."/>
            <person name="Guo X."/>
            <person name="Momin A.A."/>
            <person name="Negrao S."/>
            <person name="Al-Babili S."/>
            <person name="Gehring C."/>
            <person name="Roessner U."/>
            <person name="Jung C."/>
            <person name="Murphy K."/>
            <person name="Arold S.T."/>
            <person name="Gojobori T."/>
            <person name="van der Linden C.G."/>
            <person name="van Loo E.N."/>
            <person name="Jellen E.N."/>
            <person name="Maughan P.J."/>
            <person name="Tester M."/>
        </authorList>
    </citation>
    <scope>NUCLEOTIDE SEQUENCE [LARGE SCALE GENOMIC DNA]</scope>
    <source>
        <strain evidence="3">cv. PI 614886</strain>
    </source>
</reference>
<reference evidence="3" key="2">
    <citation type="submission" date="2021-03" db="UniProtKB">
        <authorList>
            <consortium name="EnsemblPlants"/>
        </authorList>
    </citation>
    <scope>IDENTIFICATION</scope>
</reference>
<dbReference type="InterPro" id="IPR046960">
    <property type="entry name" value="PPR_At4g14850-like_plant"/>
</dbReference>
<sequence length="220" mass="25426">MERSLLAFLRSSHHINQLKQIHALIITRYPFLSPNFAHKLLNLTQLKYARKVFDEMPNPDERLYNMFISAYSRIGSYKEAVGMFCLMRRNDNNITSYSVPPVLKSCSAFLMVGLGKQVHSLIISFGLESNCFVQTALMDLYARSGDLVSAKMVFDCILDRDPITYNCLMSGYSKSSDVLAARRRDDELFVESLFYHREHRIDNKFPTLNHERHGENKVIC</sequence>
<dbReference type="GO" id="GO:0009451">
    <property type="term" value="P:RNA modification"/>
    <property type="evidence" value="ECO:0007669"/>
    <property type="project" value="InterPro"/>
</dbReference>
<dbReference type="EnsemblPlants" id="AUR62008375-RA">
    <property type="protein sequence ID" value="AUR62008375-RA:cds"/>
    <property type="gene ID" value="AUR62008375"/>
</dbReference>
<evidence type="ECO:0008006" key="5">
    <source>
        <dbReference type="Google" id="ProtNLM"/>
    </source>
</evidence>
<dbReference type="InterPro" id="IPR002885">
    <property type="entry name" value="PPR_rpt"/>
</dbReference>
<feature type="repeat" description="PPR" evidence="2">
    <location>
        <begin position="60"/>
        <end position="94"/>
    </location>
</feature>
<dbReference type="Gene3D" id="1.25.40.10">
    <property type="entry name" value="Tetratricopeptide repeat domain"/>
    <property type="match status" value="1"/>
</dbReference>
<name>A0A803L936_CHEQI</name>
<evidence type="ECO:0000256" key="1">
    <source>
        <dbReference type="ARBA" id="ARBA00022737"/>
    </source>
</evidence>
<organism evidence="3 4">
    <name type="scientific">Chenopodium quinoa</name>
    <name type="common">Quinoa</name>
    <dbReference type="NCBI Taxonomy" id="63459"/>
    <lineage>
        <taxon>Eukaryota</taxon>
        <taxon>Viridiplantae</taxon>
        <taxon>Streptophyta</taxon>
        <taxon>Embryophyta</taxon>
        <taxon>Tracheophyta</taxon>
        <taxon>Spermatophyta</taxon>
        <taxon>Magnoliopsida</taxon>
        <taxon>eudicotyledons</taxon>
        <taxon>Gunneridae</taxon>
        <taxon>Pentapetalae</taxon>
        <taxon>Caryophyllales</taxon>
        <taxon>Chenopodiaceae</taxon>
        <taxon>Chenopodioideae</taxon>
        <taxon>Atripliceae</taxon>
        <taxon>Chenopodium</taxon>
    </lineage>
</organism>
<evidence type="ECO:0000256" key="2">
    <source>
        <dbReference type="PROSITE-ProRule" id="PRU00708"/>
    </source>
</evidence>
<dbReference type="Gramene" id="AUR62008375-RA">
    <property type="protein sequence ID" value="AUR62008375-RA:cds"/>
    <property type="gene ID" value="AUR62008375"/>
</dbReference>
<accession>A0A803L936</accession>
<dbReference type="Proteomes" id="UP000596660">
    <property type="component" value="Unplaced"/>
</dbReference>
<dbReference type="PANTHER" id="PTHR47926">
    <property type="entry name" value="PENTATRICOPEPTIDE REPEAT-CONTAINING PROTEIN"/>
    <property type="match status" value="1"/>
</dbReference>
<dbReference type="AlphaFoldDB" id="A0A803L936"/>
<dbReference type="InterPro" id="IPR011990">
    <property type="entry name" value="TPR-like_helical_dom_sf"/>
</dbReference>
<dbReference type="NCBIfam" id="TIGR00756">
    <property type="entry name" value="PPR"/>
    <property type="match status" value="1"/>
</dbReference>
<protein>
    <recommendedName>
        <fullName evidence="5">Pentatricopeptide repeat-containing protein</fullName>
    </recommendedName>
</protein>
<dbReference type="OMA" id="FKCGIEG"/>